<dbReference type="Gene3D" id="3.30.565.10">
    <property type="entry name" value="Histidine kinase-like ATPase, C-terminal domain"/>
    <property type="match status" value="1"/>
</dbReference>
<organism evidence="3 4">
    <name type="scientific">Sphaerisporangium aureirubrum</name>
    <dbReference type="NCBI Taxonomy" id="1544736"/>
    <lineage>
        <taxon>Bacteria</taxon>
        <taxon>Bacillati</taxon>
        <taxon>Actinomycetota</taxon>
        <taxon>Actinomycetes</taxon>
        <taxon>Streptosporangiales</taxon>
        <taxon>Streptosporangiaceae</taxon>
        <taxon>Sphaerisporangium</taxon>
    </lineage>
</organism>
<dbReference type="SUPFAM" id="SSF55874">
    <property type="entry name" value="ATPase domain of HSP90 chaperone/DNA topoisomerase II/histidine kinase"/>
    <property type="match status" value="1"/>
</dbReference>
<evidence type="ECO:0000313" key="3">
    <source>
        <dbReference type="EMBL" id="MFC6080705.1"/>
    </source>
</evidence>
<dbReference type="RefSeq" id="WP_380748099.1">
    <property type="nucleotide sequence ID" value="NZ_JBHSRF010000006.1"/>
</dbReference>
<reference evidence="4" key="1">
    <citation type="journal article" date="2019" name="Int. J. Syst. Evol. Microbiol.">
        <title>The Global Catalogue of Microorganisms (GCM) 10K type strain sequencing project: providing services to taxonomists for standard genome sequencing and annotation.</title>
        <authorList>
            <consortium name="The Broad Institute Genomics Platform"/>
            <consortium name="The Broad Institute Genome Sequencing Center for Infectious Disease"/>
            <person name="Wu L."/>
            <person name="Ma J."/>
        </authorList>
    </citation>
    <scope>NUCLEOTIDE SEQUENCE [LARGE SCALE GENOMIC DNA]</scope>
    <source>
        <strain evidence="4">JCM 30346</strain>
    </source>
</reference>
<evidence type="ECO:0000313" key="4">
    <source>
        <dbReference type="Proteomes" id="UP001596137"/>
    </source>
</evidence>
<keyword evidence="1" id="KW-0418">Kinase</keyword>
<dbReference type="InterPro" id="IPR050267">
    <property type="entry name" value="Anti-sigma-factor_SerPK"/>
</dbReference>
<name>A0ABW1NCL6_9ACTN</name>
<dbReference type="EMBL" id="JBHSRF010000006">
    <property type="protein sequence ID" value="MFC6080705.1"/>
    <property type="molecule type" value="Genomic_DNA"/>
</dbReference>
<dbReference type="PANTHER" id="PTHR35526">
    <property type="entry name" value="ANTI-SIGMA-F FACTOR RSBW-RELATED"/>
    <property type="match status" value="1"/>
</dbReference>
<dbReference type="Proteomes" id="UP001596137">
    <property type="component" value="Unassembled WGS sequence"/>
</dbReference>
<gene>
    <name evidence="3" type="ORF">ACFP1K_06010</name>
</gene>
<dbReference type="Pfam" id="PF13581">
    <property type="entry name" value="HATPase_c_2"/>
    <property type="match status" value="1"/>
</dbReference>
<dbReference type="InterPro" id="IPR036890">
    <property type="entry name" value="HATPase_C_sf"/>
</dbReference>
<protein>
    <submittedName>
        <fullName evidence="3">ATP-binding protein</fullName>
    </submittedName>
</protein>
<evidence type="ECO:0000259" key="2">
    <source>
        <dbReference type="Pfam" id="PF13581"/>
    </source>
</evidence>
<keyword evidence="1" id="KW-0808">Transferase</keyword>
<keyword evidence="4" id="KW-1185">Reference proteome</keyword>
<dbReference type="PANTHER" id="PTHR35526:SF3">
    <property type="entry name" value="ANTI-SIGMA-F FACTOR RSBW"/>
    <property type="match status" value="1"/>
</dbReference>
<comment type="caution">
    <text evidence="3">The sequence shown here is derived from an EMBL/GenBank/DDBJ whole genome shotgun (WGS) entry which is preliminary data.</text>
</comment>
<evidence type="ECO:0000256" key="1">
    <source>
        <dbReference type="ARBA" id="ARBA00022527"/>
    </source>
</evidence>
<dbReference type="InterPro" id="IPR003594">
    <property type="entry name" value="HATPase_dom"/>
</dbReference>
<accession>A0ABW1NCL6</accession>
<keyword evidence="1" id="KW-0723">Serine/threonine-protein kinase</keyword>
<dbReference type="GO" id="GO:0005524">
    <property type="term" value="F:ATP binding"/>
    <property type="evidence" value="ECO:0007669"/>
    <property type="project" value="UniProtKB-KW"/>
</dbReference>
<dbReference type="CDD" id="cd16936">
    <property type="entry name" value="HATPase_RsbW-like"/>
    <property type="match status" value="1"/>
</dbReference>
<keyword evidence="3" id="KW-0547">Nucleotide-binding</keyword>
<keyword evidence="3" id="KW-0067">ATP-binding</keyword>
<proteinExistence type="predicted"/>
<feature type="domain" description="Histidine kinase/HSP90-like ATPase" evidence="2">
    <location>
        <begin position="4"/>
        <end position="74"/>
    </location>
</feature>
<sequence>MPNLIEETELVISELCTNALLHGGDPITVTLRVAGRCLGGEVADRGDLFIPHPRVSEDEEHGRGLHIVGALVDLWVSTLNETAEARQCGSPSAGDRWSSSRQGVSFLGVRHLSWSRRKLVVTFSFVYWCDAKL</sequence>